<accession>A0ABQ3D2G3</accession>
<dbReference type="EMBL" id="BMVN01000035">
    <property type="protein sequence ID" value="GHA55209.1"/>
    <property type="molecule type" value="Genomic_DNA"/>
</dbReference>
<evidence type="ECO:0000313" key="2">
    <source>
        <dbReference type="Proteomes" id="UP000653644"/>
    </source>
</evidence>
<keyword evidence="2" id="KW-1185">Reference proteome</keyword>
<organism evidence="1 2">
    <name type="scientific">Streptomyces canarius</name>
    <dbReference type="NCBI Taxonomy" id="285453"/>
    <lineage>
        <taxon>Bacteria</taxon>
        <taxon>Bacillati</taxon>
        <taxon>Actinomycetota</taxon>
        <taxon>Actinomycetes</taxon>
        <taxon>Kitasatosporales</taxon>
        <taxon>Streptomycetaceae</taxon>
        <taxon>Streptomyces</taxon>
    </lineage>
</organism>
<gene>
    <name evidence="1" type="ORF">GCM10010345_69770</name>
</gene>
<protein>
    <submittedName>
        <fullName evidence="1">Uncharacterized protein</fullName>
    </submittedName>
</protein>
<proteinExistence type="predicted"/>
<comment type="caution">
    <text evidence="1">The sequence shown here is derived from an EMBL/GenBank/DDBJ whole genome shotgun (WGS) entry which is preliminary data.</text>
</comment>
<name>A0ABQ3D2G3_9ACTN</name>
<reference evidence="2" key="1">
    <citation type="journal article" date="2019" name="Int. J. Syst. Evol. Microbiol.">
        <title>The Global Catalogue of Microorganisms (GCM) 10K type strain sequencing project: providing services to taxonomists for standard genome sequencing and annotation.</title>
        <authorList>
            <consortium name="The Broad Institute Genomics Platform"/>
            <consortium name="The Broad Institute Genome Sequencing Center for Infectious Disease"/>
            <person name="Wu L."/>
            <person name="Ma J."/>
        </authorList>
    </citation>
    <scope>NUCLEOTIDE SEQUENCE [LARGE SCALE GENOMIC DNA]</scope>
    <source>
        <strain evidence="2">JCM 4733</strain>
    </source>
</reference>
<evidence type="ECO:0000313" key="1">
    <source>
        <dbReference type="EMBL" id="GHA55209.1"/>
    </source>
</evidence>
<sequence length="68" mass="7034">MPVRPPVTALRASSIDERRHRLYLASEAAATGHSGIALVAAASGTSVSTDSRDVTELAGDPVFVNASR</sequence>
<dbReference type="Proteomes" id="UP000653644">
    <property type="component" value="Unassembled WGS sequence"/>
</dbReference>